<feature type="chain" id="PRO_5002869828" evidence="2">
    <location>
        <begin position="22"/>
        <end position="161"/>
    </location>
</feature>
<sequence>MNARFIAAIAAMAPLLKLCSSFSHLSASNMNPALAFPQRTVSICTAAFQRKPTLRLDAVAALATDNITNASVKVVEQELNRALEAARAADKQHGLCTPVSQKAWTVVDELYNKVQMVQTTHCERTIKVVVKSSKTQRKPTSNGRRNRPQPMGEMVGRKYFF</sequence>
<organism evidence="3 4">
    <name type="scientific">Thalassiosira pseudonana</name>
    <name type="common">Marine diatom</name>
    <name type="synonym">Cyclotella nana</name>
    <dbReference type="NCBI Taxonomy" id="35128"/>
    <lineage>
        <taxon>Eukaryota</taxon>
        <taxon>Sar</taxon>
        <taxon>Stramenopiles</taxon>
        <taxon>Ochrophyta</taxon>
        <taxon>Bacillariophyta</taxon>
        <taxon>Coscinodiscophyceae</taxon>
        <taxon>Thalassiosirophycidae</taxon>
        <taxon>Thalassiosirales</taxon>
        <taxon>Thalassiosiraceae</taxon>
        <taxon>Thalassiosira</taxon>
    </lineage>
</organism>
<evidence type="ECO:0000256" key="1">
    <source>
        <dbReference type="SAM" id="MobiDB-lite"/>
    </source>
</evidence>
<protein>
    <submittedName>
        <fullName evidence="3">Uncharacterized protein</fullName>
    </submittedName>
</protein>
<evidence type="ECO:0000313" key="4">
    <source>
        <dbReference type="Proteomes" id="UP000001449"/>
    </source>
</evidence>
<keyword evidence="4" id="KW-1185">Reference proteome</keyword>
<accession>B8C845</accession>
<dbReference type="HOGENOM" id="CLU_1647180_0_0_1"/>
<feature type="region of interest" description="Disordered" evidence="1">
    <location>
        <begin position="131"/>
        <end position="155"/>
    </location>
</feature>
<dbReference type="AlphaFoldDB" id="B8C845"/>
<reference evidence="3 4" key="2">
    <citation type="journal article" date="2008" name="Nature">
        <title>The Phaeodactylum genome reveals the evolutionary history of diatom genomes.</title>
        <authorList>
            <person name="Bowler C."/>
            <person name="Allen A.E."/>
            <person name="Badger J.H."/>
            <person name="Grimwood J."/>
            <person name="Jabbari K."/>
            <person name="Kuo A."/>
            <person name="Maheswari U."/>
            <person name="Martens C."/>
            <person name="Maumus F."/>
            <person name="Otillar R.P."/>
            <person name="Rayko E."/>
            <person name="Salamov A."/>
            <person name="Vandepoele K."/>
            <person name="Beszteri B."/>
            <person name="Gruber A."/>
            <person name="Heijde M."/>
            <person name="Katinka M."/>
            <person name="Mock T."/>
            <person name="Valentin K."/>
            <person name="Verret F."/>
            <person name="Berges J.A."/>
            <person name="Brownlee C."/>
            <person name="Cadoret J.P."/>
            <person name="Chiovitti A."/>
            <person name="Choi C.J."/>
            <person name="Coesel S."/>
            <person name="De Martino A."/>
            <person name="Detter J.C."/>
            <person name="Durkin C."/>
            <person name="Falciatore A."/>
            <person name="Fournet J."/>
            <person name="Haruta M."/>
            <person name="Huysman M.J."/>
            <person name="Jenkins B.D."/>
            <person name="Jiroutova K."/>
            <person name="Jorgensen R.E."/>
            <person name="Joubert Y."/>
            <person name="Kaplan A."/>
            <person name="Kroger N."/>
            <person name="Kroth P.G."/>
            <person name="La Roche J."/>
            <person name="Lindquist E."/>
            <person name="Lommer M."/>
            <person name="Martin-Jezequel V."/>
            <person name="Lopez P.J."/>
            <person name="Lucas S."/>
            <person name="Mangogna M."/>
            <person name="McGinnis K."/>
            <person name="Medlin L.K."/>
            <person name="Montsant A."/>
            <person name="Oudot-Le Secq M.P."/>
            <person name="Napoli C."/>
            <person name="Obornik M."/>
            <person name="Parker M.S."/>
            <person name="Petit J.L."/>
            <person name="Porcel B.M."/>
            <person name="Poulsen N."/>
            <person name="Robison M."/>
            <person name="Rychlewski L."/>
            <person name="Rynearson T.A."/>
            <person name="Schmutz J."/>
            <person name="Shapiro H."/>
            <person name="Siaut M."/>
            <person name="Stanley M."/>
            <person name="Sussman M.R."/>
            <person name="Taylor A.R."/>
            <person name="Vardi A."/>
            <person name="von Dassow P."/>
            <person name="Vyverman W."/>
            <person name="Willis A."/>
            <person name="Wyrwicz L.S."/>
            <person name="Rokhsar D.S."/>
            <person name="Weissenbach J."/>
            <person name="Armbrust E.V."/>
            <person name="Green B.R."/>
            <person name="Van de Peer Y."/>
            <person name="Grigoriev I.V."/>
        </authorList>
    </citation>
    <scope>NUCLEOTIDE SEQUENCE [LARGE SCALE GENOMIC DNA]</scope>
    <source>
        <strain evidence="3 4">CCMP1335</strain>
    </source>
</reference>
<dbReference type="Proteomes" id="UP000001449">
    <property type="component" value="Chromosome 9"/>
</dbReference>
<dbReference type="InParanoid" id="B8C845"/>
<dbReference type="EMBL" id="CM000645">
    <property type="protein sequence ID" value="EED90426.1"/>
    <property type="molecule type" value="Genomic_DNA"/>
</dbReference>
<name>B8C845_THAPS</name>
<gene>
    <name evidence="3" type="ORF">THAPSDRAFT_7999</name>
</gene>
<dbReference type="RefSeq" id="XP_002292451.1">
    <property type="nucleotide sequence ID" value="XM_002292415.1"/>
</dbReference>
<dbReference type="GeneID" id="7443535"/>
<reference evidence="3 4" key="1">
    <citation type="journal article" date="2004" name="Science">
        <title>The genome of the diatom Thalassiosira pseudonana: ecology, evolution, and metabolism.</title>
        <authorList>
            <person name="Armbrust E.V."/>
            <person name="Berges J.A."/>
            <person name="Bowler C."/>
            <person name="Green B.R."/>
            <person name="Martinez D."/>
            <person name="Putnam N.H."/>
            <person name="Zhou S."/>
            <person name="Allen A.E."/>
            <person name="Apt K.E."/>
            <person name="Bechner M."/>
            <person name="Brzezinski M.A."/>
            <person name="Chaal B.K."/>
            <person name="Chiovitti A."/>
            <person name="Davis A.K."/>
            <person name="Demarest M.S."/>
            <person name="Detter J.C."/>
            <person name="Glavina T."/>
            <person name="Goodstein D."/>
            <person name="Hadi M.Z."/>
            <person name="Hellsten U."/>
            <person name="Hildebrand M."/>
            <person name="Jenkins B.D."/>
            <person name="Jurka J."/>
            <person name="Kapitonov V.V."/>
            <person name="Kroger N."/>
            <person name="Lau W.W."/>
            <person name="Lane T.W."/>
            <person name="Larimer F.W."/>
            <person name="Lippmeier J.C."/>
            <person name="Lucas S."/>
            <person name="Medina M."/>
            <person name="Montsant A."/>
            <person name="Obornik M."/>
            <person name="Parker M.S."/>
            <person name="Palenik B."/>
            <person name="Pazour G.J."/>
            <person name="Richardson P.M."/>
            <person name="Rynearson T.A."/>
            <person name="Saito M.A."/>
            <person name="Schwartz D.C."/>
            <person name="Thamatrakoln K."/>
            <person name="Valentin K."/>
            <person name="Vardi A."/>
            <person name="Wilkerson F.P."/>
            <person name="Rokhsar D.S."/>
        </authorList>
    </citation>
    <scope>NUCLEOTIDE SEQUENCE [LARGE SCALE GENOMIC DNA]</scope>
    <source>
        <strain evidence="3 4">CCMP1335</strain>
    </source>
</reference>
<evidence type="ECO:0000313" key="3">
    <source>
        <dbReference type="EMBL" id="EED90426.1"/>
    </source>
</evidence>
<dbReference type="KEGG" id="tps:THAPSDRAFT_7999"/>
<proteinExistence type="predicted"/>
<feature type="signal peptide" evidence="2">
    <location>
        <begin position="1"/>
        <end position="21"/>
    </location>
</feature>
<dbReference type="PaxDb" id="35128-Thaps7999"/>
<evidence type="ECO:0000256" key="2">
    <source>
        <dbReference type="SAM" id="SignalP"/>
    </source>
</evidence>
<keyword evidence="2" id="KW-0732">Signal</keyword>